<comment type="caution">
    <text evidence="2">The sequence shown here is derived from an EMBL/GenBank/DDBJ whole genome shotgun (WGS) entry which is preliminary data.</text>
</comment>
<reference evidence="2 3" key="1">
    <citation type="submission" date="2019-11" db="EMBL/GenBank/DDBJ databases">
        <title>Caenimonas koreensis gen. nov., sp. nov., isolated from activated sludge.</title>
        <authorList>
            <person name="Seung H.R."/>
        </authorList>
    </citation>
    <scope>NUCLEOTIDE SEQUENCE [LARGE SCALE GENOMIC DNA]</scope>
    <source>
        <strain evidence="2 3">EMB320</strain>
    </source>
</reference>
<dbReference type="Proteomes" id="UP000487350">
    <property type="component" value="Unassembled WGS sequence"/>
</dbReference>
<organism evidence="2 3">
    <name type="scientific">Caenimonas koreensis DSM 17982</name>
    <dbReference type="NCBI Taxonomy" id="1121255"/>
    <lineage>
        <taxon>Bacteria</taxon>
        <taxon>Pseudomonadati</taxon>
        <taxon>Pseudomonadota</taxon>
        <taxon>Betaproteobacteria</taxon>
        <taxon>Burkholderiales</taxon>
        <taxon>Comamonadaceae</taxon>
        <taxon>Caenimonas</taxon>
    </lineage>
</organism>
<feature type="region of interest" description="Disordered" evidence="1">
    <location>
        <begin position="439"/>
        <end position="492"/>
    </location>
</feature>
<accession>A0A844B7I4</accession>
<protein>
    <submittedName>
        <fullName evidence="2">Uncharacterized protein</fullName>
    </submittedName>
</protein>
<evidence type="ECO:0000256" key="1">
    <source>
        <dbReference type="SAM" id="MobiDB-lite"/>
    </source>
</evidence>
<sequence>MTPTQFTGALTTMANQSVANLSSVMNSLLASNKPAPDLSTKEGQAEDFRREMLLLDTNARFSRMTAAKDKPRRPVTTLTGAALLLLPHVLPETFAPRRATNYNAKFSETVTAACSSWRTEDLETVRRQVRQLLAAPAKNPDGDIHKHLALLETGISSVLRKRPPGWEPLFGRAEPEAQEQQELPDPDVAASAAARNAPALPDFRDVTGVLRRKGSLMAADIKRMRERPQYPNGTFDPDYGAVGVYASRRYERWMNDVASAFPELTVAQNRAIAIEGLAMLADTNFEQVEVLLACLSAQELAEIQQSRGAYEAFDVRREVLTDMAARALPQRLIRDLDAAVQQVTDVTEGIRARKSSTSRYAGGAVAAEIRIIAAALAKAAQSVTHLAEQFPGERSDEAISQAKASLQLQLSMTNDVGLARADDSTRELYYASLTQIGITPSSSSNSSAASVEPEIEPPVQAFRPTRWTAGSTNISPPTFDHARGKPPGSSPQ</sequence>
<proteinExistence type="predicted"/>
<dbReference type="RefSeq" id="WP_153584790.1">
    <property type="nucleotide sequence ID" value="NZ_WJBU01000008.1"/>
</dbReference>
<keyword evidence="3" id="KW-1185">Reference proteome</keyword>
<dbReference type="AlphaFoldDB" id="A0A844B7I4"/>
<evidence type="ECO:0000313" key="2">
    <source>
        <dbReference type="EMBL" id="MRD47467.1"/>
    </source>
</evidence>
<gene>
    <name evidence="2" type="ORF">GHT07_09275</name>
</gene>
<name>A0A844B7I4_9BURK</name>
<feature type="compositionally biased region" description="Low complexity" evidence="1">
    <location>
        <begin position="441"/>
        <end position="450"/>
    </location>
</feature>
<evidence type="ECO:0000313" key="3">
    <source>
        <dbReference type="Proteomes" id="UP000487350"/>
    </source>
</evidence>
<dbReference type="EMBL" id="WJBU01000008">
    <property type="protein sequence ID" value="MRD47467.1"/>
    <property type="molecule type" value="Genomic_DNA"/>
</dbReference>